<keyword evidence="1" id="KW-0812">Transmembrane</keyword>
<evidence type="ECO:0000313" key="4">
    <source>
        <dbReference type="Proteomes" id="UP000652219"/>
    </source>
</evidence>
<keyword evidence="1" id="KW-1133">Transmembrane helix</keyword>
<evidence type="ECO:0000256" key="2">
    <source>
        <dbReference type="SAM" id="SignalP"/>
    </source>
</evidence>
<sequence>MHDFALAKLLLLALAVFSHAVLGKAIANPAPPGPAVVVRQAAGGGAAATNPQSTIMSCGEYSRIANLSTVGKNSTYRATFFAASPEGNHYNAEVLDTAIARLPTVIMDKALNDACGNLTALALVEAERNFTQRTVLQFPNIPVPPPLTTGPVIAVVCLSIVFFCGSWVAMP</sequence>
<keyword evidence="4" id="KW-1185">Reference proteome</keyword>
<feature type="signal peptide" evidence="2">
    <location>
        <begin position="1"/>
        <end position="23"/>
    </location>
</feature>
<comment type="caution">
    <text evidence="3">The sequence shown here is derived from an EMBL/GenBank/DDBJ whole genome shotgun (WGS) entry which is preliminary data.</text>
</comment>
<name>A0A8H6N366_9PEZI</name>
<keyword evidence="1" id="KW-0472">Membrane</keyword>
<gene>
    <name evidence="3" type="ORF">CSOJ01_02197</name>
</gene>
<organism evidence="3 4">
    <name type="scientific">Colletotrichum sojae</name>
    <dbReference type="NCBI Taxonomy" id="2175907"/>
    <lineage>
        <taxon>Eukaryota</taxon>
        <taxon>Fungi</taxon>
        <taxon>Dikarya</taxon>
        <taxon>Ascomycota</taxon>
        <taxon>Pezizomycotina</taxon>
        <taxon>Sordariomycetes</taxon>
        <taxon>Hypocreomycetidae</taxon>
        <taxon>Glomerellales</taxon>
        <taxon>Glomerellaceae</taxon>
        <taxon>Colletotrichum</taxon>
        <taxon>Colletotrichum orchidearum species complex</taxon>
    </lineage>
</organism>
<reference evidence="3 4" key="1">
    <citation type="journal article" date="2020" name="Phytopathology">
        <title>Genome Sequence Resources of Colletotrichum truncatum, C. plurivorum, C. musicola, and C. sojae: Four Species Pathogenic to Soybean (Glycine max).</title>
        <authorList>
            <person name="Rogerio F."/>
            <person name="Boufleur T.R."/>
            <person name="Ciampi-Guillardi M."/>
            <person name="Sukno S.A."/>
            <person name="Thon M.R."/>
            <person name="Massola Junior N.S."/>
            <person name="Baroncelli R."/>
        </authorList>
    </citation>
    <scope>NUCLEOTIDE SEQUENCE [LARGE SCALE GENOMIC DNA]</scope>
    <source>
        <strain evidence="3 4">LFN0009</strain>
    </source>
</reference>
<dbReference type="EMBL" id="WIGN01000019">
    <property type="protein sequence ID" value="KAF6817760.1"/>
    <property type="molecule type" value="Genomic_DNA"/>
</dbReference>
<dbReference type="AlphaFoldDB" id="A0A8H6N366"/>
<feature type="transmembrane region" description="Helical" evidence="1">
    <location>
        <begin position="152"/>
        <end position="170"/>
    </location>
</feature>
<evidence type="ECO:0000256" key="1">
    <source>
        <dbReference type="SAM" id="Phobius"/>
    </source>
</evidence>
<evidence type="ECO:0000313" key="3">
    <source>
        <dbReference type="EMBL" id="KAF6817760.1"/>
    </source>
</evidence>
<protein>
    <recommendedName>
        <fullName evidence="5">Metal tolerance protein 3</fullName>
    </recommendedName>
</protein>
<dbReference type="Proteomes" id="UP000652219">
    <property type="component" value="Unassembled WGS sequence"/>
</dbReference>
<accession>A0A8H6N366</accession>
<evidence type="ECO:0008006" key="5">
    <source>
        <dbReference type="Google" id="ProtNLM"/>
    </source>
</evidence>
<feature type="chain" id="PRO_5034308914" description="Metal tolerance protein 3" evidence="2">
    <location>
        <begin position="24"/>
        <end position="171"/>
    </location>
</feature>
<proteinExistence type="predicted"/>
<keyword evidence="2" id="KW-0732">Signal</keyword>